<dbReference type="GO" id="GO:0004803">
    <property type="term" value="F:transposase activity"/>
    <property type="evidence" value="ECO:0007669"/>
    <property type="project" value="InterPro"/>
</dbReference>
<dbReference type="EMBL" id="LKCM01000370">
    <property type="protein sequence ID" value="KPQ41342.1"/>
    <property type="molecule type" value="Genomic_DNA"/>
</dbReference>
<evidence type="ECO:0000313" key="3">
    <source>
        <dbReference type="Proteomes" id="UP000050360"/>
    </source>
</evidence>
<evidence type="ECO:0000259" key="1">
    <source>
        <dbReference type="Pfam" id="PF01609"/>
    </source>
</evidence>
<dbReference type="Proteomes" id="UP000050360">
    <property type="component" value="Unassembled WGS sequence"/>
</dbReference>
<feature type="domain" description="Transposase IS4-like" evidence="1">
    <location>
        <begin position="154"/>
        <end position="320"/>
    </location>
</feature>
<evidence type="ECO:0000313" key="2">
    <source>
        <dbReference type="EMBL" id="KPQ41342.1"/>
    </source>
</evidence>
<gene>
    <name evidence="2" type="ORF">MPEBLZ_04110</name>
</gene>
<accession>A0A0P8ABH7</accession>
<dbReference type="Pfam" id="PF01609">
    <property type="entry name" value="DDE_Tnp_1"/>
    <property type="match status" value="1"/>
</dbReference>
<dbReference type="SUPFAM" id="SSF53098">
    <property type="entry name" value="Ribonuclease H-like"/>
    <property type="match status" value="1"/>
</dbReference>
<dbReference type="GO" id="GO:0003677">
    <property type="term" value="F:DNA binding"/>
    <property type="evidence" value="ECO:0007669"/>
    <property type="project" value="InterPro"/>
</dbReference>
<reference evidence="2 3" key="1">
    <citation type="submission" date="2015-09" db="EMBL/GenBank/DDBJ databases">
        <title>A metagenomics-based metabolic model of nitrate-dependent anaerobic oxidation of methane by Methanoperedens-like archaea.</title>
        <authorList>
            <person name="Arshad A."/>
            <person name="Speth D.R."/>
            <person name="De Graaf R.M."/>
            <person name="Op Den Camp H.J."/>
            <person name="Jetten M.S."/>
            <person name="Welte C.U."/>
        </authorList>
    </citation>
    <scope>NUCLEOTIDE SEQUENCE [LARGE SCALE GENOMIC DNA]</scope>
</reference>
<comment type="caution">
    <text evidence="2">The sequence shown here is derived from an EMBL/GenBank/DDBJ whole genome shotgun (WGS) entry which is preliminary data.</text>
</comment>
<name>A0A0P8ABH7_9EURY</name>
<dbReference type="GO" id="GO:0006313">
    <property type="term" value="P:DNA transposition"/>
    <property type="evidence" value="ECO:0007669"/>
    <property type="project" value="InterPro"/>
</dbReference>
<sequence>MGNGKVKTSRYFSSFILKLFEEIDLVLTKPLEAMLSTLIICLLENNKAHLATLARALPMDDTNEMAHAQRVRRFLSNKGISPAKTVLPLIRLLRPILSNLSEIVLVMDQTSWEKRNKMINILSVALSYKGRAIPLFWIVRNQKGNSSFDHWKEVLTPVIEGLQQMEWLTGIPIHVVADREFASPKLAFWLFDTYHVDSTLRVKRSMYLSSDGISETKIAVLLNEMVSGTRYELYNQIVTRDCQFKMNVIIRWDKGCDEPLVVITTLDNPGIADTIYGKRFGIEPMHKDWKSNAFELNKTRVTDPKRIETLLIPIAFAYVICVLEGEEKEKNGDIRKPPKGKNRMTGLFLNGIRTIAKYIKDTTVTQFKIFIRDLFKPFFYAWRIPIFS</sequence>
<dbReference type="InterPro" id="IPR012337">
    <property type="entry name" value="RNaseH-like_sf"/>
</dbReference>
<protein>
    <submittedName>
        <fullName evidence="2">Transposase DDE domain protein</fullName>
    </submittedName>
</protein>
<proteinExistence type="predicted"/>
<organism evidence="2 3">
    <name type="scientific">Candidatus Methanoperedens nitratireducens</name>
    <dbReference type="NCBI Taxonomy" id="1392998"/>
    <lineage>
        <taxon>Archaea</taxon>
        <taxon>Methanobacteriati</taxon>
        <taxon>Methanobacteriota</taxon>
        <taxon>Stenosarchaea group</taxon>
        <taxon>Methanomicrobia</taxon>
        <taxon>Methanosarcinales</taxon>
        <taxon>ANME-2 cluster</taxon>
        <taxon>Candidatus Methanoperedentaceae</taxon>
        <taxon>Candidatus Methanoperedens</taxon>
    </lineage>
</organism>
<dbReference type="AlphaFoldDB" id="A0A0P8ABH7"/>
<dbReference type="InterPro" id="IPR002559">
    <property type="entry name" value="Transposase_11"/>
</dbReference>